<reference evidence="1 2" key="1">
    <citation type="submission" date="2018-06" db="EMBL/GenBank/DDBJ databases">
        <title>Paenibacillus montanisoli sp. nov., isolated from mountain area soil.</title>
        <authorList>
            <person name="Wu M."/>
        </authorList>
    </citation>
    <scope>NUCLEOTIDE SEQUENCE [LARGE SCALE GENOMIC DNA]</scope>
    <source>
        <strain evidence="1 2">RA17</strain>
    </source>
</reference>
<keyword evidence="2" id="KW-1185">Reference proteome</keyword>
<name>A0A328U8U1_9BACL</name>
<proteinExistence type="predicted"/>
<evidence type="ECO:0000313" key="2">
    <source>
        <dbReference type="Proteomes" id="UP000249260"/>
    </source>
</evidence>
<dbReference type="OrthoDB" id="2087420at2"/>
<dbReference type="EMBL" id="QLUW01000001">
    <property type="protein sequence ID" value="RAP77325.1"/>
    <property type="molecule type" value="Genomic_DNA"/>
</dbReference>
<sequence length="203" mass="22004">MKSSTINLIGAGIAIVIIGSAAAWGLNKIHLIAGAAQLAEAAAPPADRPIKVPQFTYEPNAAEGRAVGKIEEFHWLFDSNLLDGKIKSFDNPKAAAWTALMKEPAFNSASYTKIGTTLGSIEGLQMDMSNLAELAKIANHTHDPQALVYMHRILHDLDYWAFPDKNDQSKSDDFFGVTETAPAQDAQNRDELGAFIADHQNKS</sequence>
<comment type="caution">
    <text evidence="1">The sequence shown here is derived from an EMBL/GenBank/DDBJ whole genome shotgun (WGS) entry which is preliminary data.</text>
</comment>
<accession>A0A328U8U1</accession>
<dbReference type="AlphaFoldDB" id="A0A328U8U1"/>
<protein>
    <submittedName>
        <fullName evidence="1">Uncharacterized protein</fullName>
    </submittedName>
</protein>
<dbReference type="RefSeq" id="WP_112880449.1">
    <property type="nucleotide sequence ID" value="NZ_QLUW01000001.1"/>
</dbReference>
<evidence type="ECO:0000313" key="1">
    <source>
        <dbReference type="EMBL" id="RAP77325.1"/>
    </source>
</evidence>
<gene>
    <name evidence="1" type="ORF">DL346_02180</name>
</gene>
<dbReference type="Proteomes" id="UP000249260">
    <property type="component" value="Unassembled WGS sequence"/>
</dbReference>
<organism evidence="1 2">
    <name type="scientific">Paenibacillus montanisoli</name>
    <dbReference type="NCBI Taxonomy" id="2081970"/>
    <lineage>
        <taxon>Bacteria</taxon>
        <taxon>Bacillati</taxon>
        <taxon>Bacillota</taxon>
        <taxon>Bacilli</taxon>
        <taxon>Bacillales</taxon>
        <taxon>Paenibacillaceae</taxon>
        <taxon>Paenibacillus</taxon>
    </lineage>
</organism>